<sequence>CHRGTAAPPTQHAPAPTTPSGLRCRLLSGSRNVSRARCCFAGPARTSAPRKRPLSSSPGRAADRRSRSPLRGDPPPAAALPQQRRRRRPAFAACCRAFCRATPQPARSSLPLSQTSLPRPIHTPSFHDTSVPALFVPSQTAPSPASRLSPPCVTRPLFCGSASFALRPAARPPPCCRACLLVDAPLLWPRLVSRSGLAVEAQPPSQPASWLHPPLGAVCLPFSFPLRRRPLRRPHRRAQYSLDNGQALSAVRRF</sequence>
<evidence type="ECO:0000313" key="3">
    <source>
        <dbReference type="Proteomes" id="UP000799766"/>
    </source>
</evidence>
<name>A0A6A6NLF2_9PEZI</name>
<dbReference type="AlphaFoldDB" id="A0A6A6NLF2"/>
<evidence type="ECO:0000313" key="2">
    <source>
        <dbReference type="EMBL" id="KAF2452506.1"/>
    </source>
</evidence>
<feature type="region of interest" description="Disordered" evidence="1">
    <location>
        <begin position="44"/>
        <end position="85"/>
    </location>
</feature>
<dbReference type="EMBL" id="MU001708">
    <property type="protein sequence ID" value="KAF2452506.1"/>
    <property type="molecule type" value="Genomic_DNA"/>
</dbReference>
<accession>A0A6A6NLF2</accession>
<evidence type="ECO:0000256" key="1">
    <source>
        <dbReference type="SAM" id="MobiDB-lite"/>
    </source>
</evidence>
<gene>
    <name evidence="2" type="ORF">BDY21DRAFT_312018</name>
</gene>
<protein>
    <submittedName>
        <fullName evidence="2">Uncharacterized protein</fullName>
    </submittedName>
</protein>
<proteinExistence type="predicted"/>
<reference evidence="2" key="1">
    <citation type="journal article" date="2020" name="Stud. Mycol.">
        <title>101 Dothideomycetes genomes: a test case for predicting lifestyles and emergence of pathogens.</title>
        <authorList>
            <person name="Haridas S."/>
            <person name="Albert R."/>
            <person name="Binder M."/>
            <person name="Bloem J."/>
            <person name="Labutti K."/>
            <person name="Salamov A."/>
            <person name="Andreopoulos B."/>
            <person name="Baker S."/>
            <person name="Barry K."/>
            <person name="Bills G."/>
            <person name="Bluhm B."/>
            <person name="Cannon C."/>
            <person name="Castanera R."/>
            <person name="Culley D."/>
            <person name="Daum C."/>
            <person name="Ezra D."/>
            <person name="Gonzalez J."/>
            <person name="Henrissat B."/>
            <person name="Kuo A."/>
            <person name="Liang C."/>
            <person name="Lipzen A."/>
            <person name="Lutzoni F."/>
            <person name="Magnuson J."/>
            <person name="Mondo S."/>
            <person name="Nolan M."/>
            <person name="Ohm R."/>
            <person name="Pangilinan J."/>
            <person name="Park H.-J."/>
            <person name="Ramirez L."/>
            <person name="Alfaro M."/>
            <person name="Sun H."/>
            <person name="Tritt A."/>
            <person name="Yoshinaga Y."/>
            <person name="Zwiers L.-H."/>
            <person name="Turgeon B."/>
            <person name="Goodwin S."/>
            <person name="Spatafora J."/>
            <person name="Crous P."/>
            <person name="Grigoriev I."/>
        </authorList>
    </citation>
    <scope>NUCLEOTIDE SEQUENCE</scope>
    <source>
        <strain evidence="2">ATCC 16933</strain>
    </source>
</reference>
<dbReference type="Proteomes" id="UP000799766">
    <property type="component" value="Unassembled WGS sequence"/>
</dbReference>
<keyword evidence="3" id="KW-1185">Reference proteome</keyword>
<organism evidence="2 3">
    <name type="scientific">Lineolata rhizophorae</name>
    <dbReference type="NCBI Taxonomy" id="578093"/>
    <lineage>
        <taxon>Eukaryota</taxon>
        <taxon>Fungi</taxon>
        <taxon>Dikarya</taxon>
        <taxon>Ascomycota</taxon>
        <taxon>Pezizomycotina</taxon>
        <taxon>Dothideomycetes</taxon>
        <taxon>Dothideomycetes incertae sedis</taxon>
        <taxon>Lineolatales</taxon>
        <taxon>Lineolataceae</taxon>
        <taxon>Lineolata</taxon>
    </lineage>
</organism>
<feature type="region of interest" description="Disordered" evidence="1">
    <location>
        <begin position="1"/>
        <end position="22"/>
    </location>
</feature>
<feature type="compositionally biased region" description="Low complexity" evidence="1">
    <location>
        <begin position="1"/>
        <end position="19"/>
    </location>
</feature>
<feature type="non-terminal residue" evidence="2">
    <location>
        <position position="1"/>
    </location>
</feature>